<accession>A0A8W8MTP8</accession>
<reference evidence="2" key="1">
    <citation type="submission" date="2022-08" db="UniProtKB">
        <authorList>
            <consortium name="EnsemblMetazoa"/>
        </authorList>
    </citation>
    <scope>IDENTIFICATION</scope>
    <source>
        <strain evidence="2">05x7-T-G4-1.051#20</strain>
    </source>
</reference>
<evidence type="ECO:0000313" key="2">
    <source>
        <dbReference type="EnsemblMetazoa" id="G35019.1:cds"/>
    </source>
</evidence>
<dbReference type="Proteomes" id="UP000005408">
    <property type="component" value="Unassembled WGS sequence"/>
</dbReference>
<sequence>MQEQYQTFARAIYCNKEPENIHLVPCHMTKRAYHANFTVFRKHRGSVEGMAKGCVPFNCTKSFAAVWIRDTNLILVSSYQSCNCSGVVDEIATMNSNSIVYILSYFRKRCELMQEISERVQVETTCIDQNPKEETTECGCRGLLASVPVLVLSVALTFWFSR</sequence>
<keyword evidence="1" id="KW-0812">Transmembrane</keyword>
<protein>
    <recommendedName>
        <fullName evidence="4">Voltage-dependent calcium channel alpha-2/delta subunit conserved region domain-containing protein</fullName>
    </recommendedName>
</protein>
<evidence type="ECO:0000313" key="3">
    <source>
        <dbReference type="Proteomes" id="UP000005408"/>
    </source>
</evidence>
<name>A0A8W8MTP8_MAGGI</name>
<keyword evidence="3" id="KW-1185">Reference proteome</keyword>
<dbReference type="EnsemblMetazoa" id="G35019.1">
    <property type="protein sequence ID" value="G35019.1:cds"/>
    <property type="gene ID" value="G35019"/>
</dbReference>
<keyword evidence="1" id="KW-1133">Transmembrane helix</keyword>
<feature type="transmembrane region" description="Helical" evidence="1">
    <location>
        <begin position="142"/>
        <end position="160"/>
    </location>
</feature>
<organism evidence="2 3">
    <name type="scientific">Magallana gigas</name>
    <name type="common">Pacific oyster</name>
    <name type="synonym">Crassostrea gigas</name>
    <dbReference type="NCBI Taxonomy" id="29159"/>
    <lineage>
        <taxon>Eukaryota</taxon>
        <taxon>Metazoa</taxon>
        <taxon>Spiralia</taxon>
        <taxon>Lophotrochozoa</taxon>
        <taxon>Mollusca</taxon>
        <taxon>Bivalvia</taxon>
        <taxon>Autobranchia</taxon>
        <taxon>Pteriomorphia</taxon>
        <taxon>Ostreida</taxon>
        <taxon>Ostreoidea</taxon>
        <taxon>Ostreidae</taxon>
        <taxon>Magallana</taxon>
    </lineage>
</organism>
<proteinExistence type="predicted"/>
<evidence type="ECO:0008006" key="4">
    <source>
        <dbReference type="Google" id="ProtNLM"/>
    </source>
</evidence>
<dbReference type="AlphaFoldDB" id="A0A8W8MTP8"/>
<keyword evidence="1" id="KW-0472">Membrane</keyword>
<evidence type="ECO:0000256" key="1">
    <source>
        <dbReference type="SAM" id="Phobius"/>
    </source>
</evidence>